<evidence type="ECO:0000313" key="2">
    <source>
        <dbReference type="Proteomes" id="UP001419268"/>
    </source>
</evidence>
<dbReference type="Proteomes" id="UP001419268">
    <property type="component" value="Unassembled WGS sequence"/>
</dbReference>
<dbReference type="EMBL" id="JBBNAG010000012">
    <property type="protein sequence ID" value="KAK9088892.1"/>
    <property type="molecule type" value="Genomic_DNA"/>
</dbReference>
<name>A0AAP0EDM5_9MAGN</name>
<evidence type="ECO:0000313" key="1">
    <source>
        <dbReference type="EMBL" id="KAK9088892.1"/>
    </source>
</evidence>
<proteinExistence type="predicted"/>
<accession>A0AAP0EDM5</accession>
<organism evidence="1 2">
    <name type="scientific">Stephania cephalantha</name>
    <dbReference type="NCBI Taxonomy" id="152367"/>
    <lineage>
        <taxon>Eukaryota</taxon>
        <taxon>Viridiplantae</taxon>
        <taxon>Streptophyta</taxon>
        <taxon>Embryophyta</taxon>
        <taxon>Tracheophyta</taxon>
        <taxon>Spermatophyta</taxon>
        <taxon>Magnoliopsida</taxon>
        <taxon>Ranunculales</taxon>
        <taxon>Menispermaceae</taxon>
        <taxon>Menispermoideae</taxon>
        <taxon>Cissampelideae</taxon>
        <taxon>Stephania</taxon>
    </lineage>
</organism>
<dbReference type="AlphaFoldDB" id="A0AAP0EDM5"/>
<comment type="caution">
    <text evidence="1">The sequence shown here is derived from an EMBL/GenBank/DDBJ whole genome shotgun (WGS) entry which is preliminary data.</text>
</comment>
<sequence>MEGSQPSGMARVWRLAVPGGGQMVGSNDGPASTNATWWRRNLRTTSLEEQLAWMASKTRRTRRWREAAAPEKKDIRLATRRWRAYRDAVNGKA</sequence>
<protein>
    <submittedName>
        <fullName evidence="1">Uncharacterized protein</fullName>
    </submittedName>
</protein>
<keyword evidence="2" id="KW-1185">Reference proteome</keyword>
<reference evidence="1 2" key="1">
    <citation type="submission" date="2024-01" db="EMBL/GenBank/DDBJ databases">
        <title>Genome assemblies of Stephania.</title>
        <authorList>
            <person name="Yang L."/>
        </authorList>
    </citation>
    <scope>NUCLEOTIDE SEQUENCE [LARGE SCALE GENOMIC DNA]</scope>
    <source>
        <strain evidence="1">JXDWG</strain>
        <tissue evidence="1">Leaf</tissue>
    </source>
</reference>
<gene>
    <name evidence="1" type="ORF">Scep_027974</name>
</gene>